<accession>A0AAD8P7Y7</accession>
<evidence type="ECO:0000313" key="4">
    <source>
        <dbReference type="Proteomes" id="UP001230268"/>
    </source>
</evidence>
<dbReference type="GO" id="GO:0000111">
    <property type="term" value="C:nucleotide-excision repair factor 2 complex"/>
    <property type="evidence" value="ECO:0007669"/>
    <property type="project" value="TreeGrafter"/>
</dbReference>
<dbReference type="GO" id="GO:0003697">
    <property type="term" value="F:single-stranded DNA binding"/>
    <property type="evidence" value="ECO:0007669"/>
    <property type="project" value="TreeGrafter"/>
</dbReference>
<dbReference type="SMART" id="SM01030">
    <property type="entry name" value="BHD_1"/>
    <property type="match status" value="1"/>
</dbReference>
<reference evidence="3" key="1">
    <citation type="submission" date="2023-08" db="EMBL/GenBank/DDBJ databases">
        <title>Draft sequence of the Babesia gibsoni genome.</title>
        <authorList>
            <person name="Yamagishi J.Y."/>
            <person name="Xuan X.X."/>
        </authorList>
    </citation>
    <scope>NUCLEOTIDE SEQUENCE</scope>
    <source>
        <strain evidence="3">Azabu</strain>
    </source>
</reference>
<protein>
    <submittedName>
        <fullName evidence="3">DNA repair protein xp-c/RAD4 like protein</fullName>
    </submittedName>
</protein>
<dbReference type="Pfam" id="PF10405">
    <property type="entry name" value="BHD_3"/>
    <property type="match status" value="1"/>
</dbReference>
<dbReference type="InterPro" id="IPR042488">
    <property type="entry name" value="Rad4_BHD3_sf"/>
</dbReference>
<feature type="domain" description="Rad4 beta-hairpin" evidence="1">
    <location>
        <begin position="380"/>
        <end position="431"/>
    </location>
</feature>
<dbReference type="GO" id="GO:0005737">
    <property type="term" value="C:cytoplasm"/>
    <property type="evidence" value="ECO:0007669"/>
    <property type="project" value="TreeGrafter"/>
</dbReference>
<dbReference type="InterPro" id="IPR004583">
    <property type="entry name" value="DNA_repair_Rad4"/>
</dbReference>
<feature type="domain" description="Rad4 beta-hairpin" evidence="2">
    <location>
        <begin position="490"/>
        <end position="566"/>
    </location>
</feature>
<dbReference type="GO" id="GO:0071942">
    <property type="term" value="C:XPC complex"/>
    <property type="evidence" value="ECO:0007669"/>
    <property type="project" value="TreeGrafter"/>
</dbReference>
<dbReference type="InterPro" id="IPR038765">
    <property type="entry name" value="Papain-like_cys_pep_sf"/>
</dbReference>
<dbReference type="GO" id="GO:0006289">
    <property type="term" value="P:nucleotide-excision repair"/>
    <property type="evidence" value="ECO:0007669"/>
    <property type="project" value="InterPro"/>
</dbReference>
<dbReference type="AlphaFoldDB" id="A0AAD8P7Y7"/>
<evidence type="ECO:0000259" key="1">
    <source>
        <dbReference type="SMART" id="SM01030"/>
    </source>
</evidence>
<keyword evidence="4" id="KW-1185">Reference proteome</keyword>
<evidence type="ECO:0000313" key="3">
    <source>
        <dbReference type="EMBL" id="KAK1442035.1"/>
    </source>
</evidence>
<dbReference type="EMBL" id="JAVEPI010000004">
    <property type="protein sequence ID" value="KAK1442035.1"/>
    <property type="molecule type" value="Genomic_DNA"/>
</dbReference>
<dbReference type="GO" id="GO:0006298">
    <property type="term" value="P:mismatch repair"/>
    <property type="evidence" value="ECO:0007669"/>
    <property type="project" value="TreeGrafter"/>
</dbReference>
<sequence length="630" mass="73196">MNNKLMNDDKNYYESQLRALSLWEEQRFEPITPKNGGESARKVRLLVPSIALLQTKRREIAIMRSKANLLGCIGHMLVLNTLIDGTFVKALVYSYFENHYHGDTAPLPIFRFIRNNFSNLSDSRCQPCRFSRGRWVLQLLRCLHLNKGTSQLLTMIFVCICRCYSISARIVESIHGTNNKITLFAEVFEAESGSWKRADFTNNTYDGVEYNPPRNPRNTKKEATANYAAEACSEYNGHLYVQRSNKLFVYRKGENLTVVAILVSKSELNGIAMLNVSEFPFEEEQMKQRLLHEKEKPGIKASLREYTYVFGCNKFGWFSELTPKYVDRYNDVCAKRGKEVSNWFIETVERLNEKHMYNPKVGLVRLLEKADAKWIDTKVNNDPLPVHKSRFKNHPIYVLASQIGNNHIKKKDATPIGFFKGEEVYVRSDLEELKSSSAWLKLNRRVIENSKPITTRMVYNKQTRMQVQSHLFSESQTVLIPQKESEQGDIPTTEYDNVDATGEKFLPKNTIYLRSRKLDLLIRTAKALSITYKRAFSSYKKEDAFKPEIDGIVIRKTDLAAFLKKYEEISTEKALSRWEEAKDSCRNYWRSVLKTMLSDPPTVAKEQHRKIRKEMEEQVSQFLNRLEHLT</sequence>
<dbReference type="Gene3D" id="2.20.20.110">
    <property type="entry name" value="Rad4, beta-hairpin domain BHD1"/>
    <property type="match status" value="1"/>
</dbReference>
<evidence type="ECO:0000259" key="2">
    <source>
        <dbReference type="SMART" id="SM01032"/>
    </source>
</evidence>
<dbReference type="Gene3D" id="3.30.70.2460">
    <property type="entry name" value="Rad4, beta-hairpin domain BHD3"/>
    <property type="match status" value="1"/>
</dbReference>
<name>A0AAD8P7Y7_BABGI</name>
<dbReference type="SMART" id="SM01032">
    <property type="entry name" value="BHD_3"/>
    <property type="match status" value="1"/>
</dbReference>
<proteinExistence type="predicted"/>
<dbReference type="Pfam" id="PF10403">
    <property type="entry name" value="BHD_1"/>
    <property type="match status" value="1"/>
</dbReference>
<dbReference type="InterPro" id="IPR018326">
    <property type="entry name" value="Rad4_beta-hairpin_dom1"/>
</dbReference>
<gene>
    <name evidence="3" type="ORF">BgAZ_400650</name>
</gene>
<dbReference type="PANTHER" id="PTHR12135">
    <property type="entry name" value="DNA REPAIR PROTEIN XP-C / RAD4"/>
    <property type="match status" value="1"/>
</dbReference>
<dbReference type="Gene3D" id="3.10.620.30">
    <property type="match status" value="1"/>
</dbReference>
<organism evidence="3 4">
    <name type="scientific">Babesia gibsoni</name>
    <dbReference type="NCBI Taxonomy" id="33632"/>
    <lineage>
        <taxon>Eukaryota</taxon>
        <taxon>Sar</taxon>
        <taxon>Alveolata</taxon>
        <taxon>Apicomplexa</taxon>
        <taxon>Aconoidasida</taxon>
        <taxon>Piroplasmida</taxon>
        <taxon>Babesiidae</taxon>
        <taxon>Babesia</taxon>
    </lineage>
</organism>
<dbReference type="SUPFAM" id="SSF54001">
    <property type="entry name" value="Cysteine proteinases"/>
    <property type="match status" value="1"/>
</dbReference>
<dbReference type="InterPro" id="IPR018328">
    <property type="entry name" value="Rad4_beta-hairpin_dom3"/>
</dbReference>
<dbReference type="Proteomes" id="UP001230268">
    <property type="component" value="Unassembled WGS sequence"/>
</dbReference>
<comment type="caution">
    <text evidence="3">The sequence shown here is derived from an EMBL/GenBank/DDBJ whole genome shotgun (WGS) entry which is preliminary data.</text>
</comment>
<dbReference type="GO" id="GO:0003684">
    <property type="term" value="F:damaged DNA binding"/>
    <property type="evidence" value="ECO:0007669"/>
    <property type="project" value="InterPro"/>
</dbReference>
<dbReference type="PANTHER" id="PTHR12135:SF0">
    <property type="entry name" value="DNA REPAIR PROTEIN COMPLEMENTING XP-C CELLS"/>
    <property type="match status" value="1"/>
</dbReference>